<organism evidence="1 2">
    <name type="scientific">Providencia rustigianii</name>
    <dbReference type="NCBI Taxonomy" id="158850"/>
    <lineage>
        <taxon>Bacteria</taxon>
        <taxon>Pseudomonadati</taxon>
        <taxon>Pseudomonadota</taxon>
        <taxon>Gammaproteobacteria</taxon>
        <taxon>Enterobacterales</taxon>
        <taxon>Morganellaceae</taxon>
        <taxon>Providencia</taxon>
    </lineage>
</organism>
<reference evidence="1 2" key="1">
    <citation type="submission" date="2018-06" db="EMBL/GenBank/DDBJ databases">
        <authorList>
            <consortium name="Pathogen Informatics"/>
            <person name="Doyle S."/>
        </authorList>
    </citation>
    <scope>NUCLEOTIDE SEQUENCE [LARGE SCALE GENOMIC DNA]</scope>
    <source>
        <strain evidence="1 2">NCTC12026</strain>
    </source>
</reference>
<dbReference type="RefSeq" id="WP_011039724.1">
    <property type="nucleotide sequence ID" value="NZ_UGUA01000001.1"/>
</dbReference>
<dbReference type="GeneID" id="89492268"/>
<accession>A0A379FYC9</accession>
<evidence type="ECO:0000313" key="2">
    <source>
        <dbReference type="Proteomes" id="UP000255129"/>
    </source>
</evidence>
<gene>
    <name evidence="1" type="ORF">NCTC12026_00165</name>
</gene>
<sequence length="217" mass="24335">MASEALKKPEGFNDTKLLIANSTIAARQASLTRVRSDIRLLLEKEAQIEAAIYAAKEQRDKLVIEGWGEGEPEWRYILEAPEVNSHILAERAEIEITKLGLFTAGFFKKNRQRALGVALNGLSSDSELEHLATSLETIFPHIYALTDGERSVCVNHSAPESFDLQIRQVISNGLISVAQLVYGRKKSTYHDSFYDALVFIRNNMTGNTFNYELSEDL</sequence>
<dbReference type="AlphaFoldDB" id="A0A379FYC9"/>
<proteinExistence type="predicted"/>
<dbReference type="Proteomes" id="UP000255129">
    <property type="component" value="Unassembled WGS sequence"/>
</dbReference>
<evidence type="ECO:0000313" key="1">
    <source>
        <dbReference type="EMBL" id="SUC33844.1"/>
    </source>
</evidence>
<dbReference type="EMBL" id="UGUA01000001">
    <property type="protein sequence ID" value="SUC33844.1"/>
    <property type="molecule type" value="Genomic_DNA"/>
</dbReference>
<protein>
    <submittedName>
        <fullName evidence="1">Uncharacterized protein</fullName>
    </submittedName>
</protein>
<name>A0A379FYC9_9GAMM</name>